<evidence type="ECO:0000313" key="2">
    <source>
        <dbReference type="EMBL" id="KEF52710.1"/>
    </source>
</evidence>
<evidence type="ECO:0008006" key="4">
    <source>
        <dbReference type="Google" id="ProtNLM"/>
    </source>
</evidence>
<evidence type="ECO:0000313" key="3">
    <source>
        <dbReference type="Proteomes" id="UP000027920"/>
    </source>
</evidence>
<feature type="compositionally biased region" description="Basic and acidic residues" evidence="1">
    <location>
        <begin position="7"/>
        <end position="19"/>
    </location>
</feature>
<feature type="compositionally biased region" description="Low complexity" evidence="1">
    <location>
        <begin position="121"/>
        <end position="138"/>
    </location>
</feature>
<feature type="compositionally biased region" description="Low complexity" evidence="1">
    <location>
        <begin position="195"/>
        <end position="205"/>
    </location>
</feature>
<feature type="compositionally biased region" description="Basic and acidic residues" evidence="1">
    <location>
        <begin position="332"/>
        <end position="346"/>
    </location>
</feature>
<feature type="compositionally biased region" description="Basic and acidic residues" evidence="1">
    <location>
        <begin position="52"/>
        <end position="66"/>
    </location>
</feature>
<feature type="compositionally biased region" description="Basic and acidic residues" evidence="1">
    <location>
        <begin position="158"/>
        <end position="172"/>
    </location>
</feature>
<feature type="compositionally biased region" description="Gly residues" evidence="1">
    <location>
        <begin position="267"/>
        <end position="303"/>
    </location>
</feature>
<dbReference type="HOGENOM" id="CLU_752409_0_0_1"/>
<dbReference type="STRING" id="1182545.A0A072PAW3"/>
<feature type="compositionally biased region" description="Polar residues" evidence="1">
    <location>
        <begin position="307"/>
        <end position="317"/>
    </location>
</feature>
<reference evidence="2 3" key="1">
    <citation type="submission" date="2013-03" db="EMBL/GenBank/DDBJ databases">
        <title>The Genome Sequence of Exophiala aquamarina CBS 119918.</title>
        <authorList>
            <consortium name="The Broad Institute Genomics Platform"/>
            <person name="Cuomo C."/>
            <person name="de Hoog S."/>
            <person name="Gorbushina A."/>
            <person name="Walker B."/>
            <person name="Young S.K."/>
            <person name="Zeng Q."/>
            <person name="Gargeya S."/>
            <person name="Fitzgerald M."/>
            <person name="Haas B."/>
            <person name="Abouelleil A."/>
            <person name="Allen A.W."/>
            <person name="Alvarado L."/>
            <person name="Arachchi H.M."/>
            <person name="Berlin A.M."/>
            <person name="Chapman S.B."/>
            <person name="Gainer-Dewar J."/>
            <person name="Goldberg J."/>
            <person name="Griggs A."/>
            <person name="Gujja S."/>
            <person name="Hansen M."/>
            <person name="Howarth C."/>
            <person name="Imamovic A."/>
            <person name="Ireland A."/>
            <person name="Larimer J."/>
            <person name="McCowan C."/>
            <person name="Murphy C."/>
            <person name="Pearson M."/>
            <person name="Poon T.W."/>
            <person name="Priest M."/>
            <person name="Roberts A."/>
            <person name="Saif S."/>
            <person name="Shea T."/>
            <person name="Sisk P."/>
            <person name="Sykes S."/>
            <person name="Wortman J."/>
            <person name="Nusbaum C."/>
            <person name="Birren B."/>
        </authorList>
    </citation>
    <scope>NUCLEOTIDE SEQUENCE [LARGE SCALE GENOMIC DNA]</scope>
    <source>
        <strain evidence="2 3">CBS 119918</strain>
    </source>
</reference>
<accession>A0A072PAW3</accession>
<name>A0A072PAW3_9EURO</name>
<feature type="compositionally biased region" description="Gly residues" evidence="1">
    <location>
        <begin position="96"/>
        <end position="106"/>
    </location>
</feature>
<dbReference type="EMBL" id="AMGV01000016">
    <property type="protein sequence ID" value="KEF52710.1"/>
    <property type="molecule type" value="Genomic_DNA"/>
</dbReference>
<evidence type="ECO:0000256" key="1">
    <source>
        <dbReference type="SAM" id="MobiDB-lite"/>
    </source>
</evidence>
<dbReference type="Proteomes" id="UP000027920">
    <property type="component" value="Unassembled WGS sequence"/>
</dbReference>
<protein>
    <recommendedName>
        <fullName evidence="4">Period circadian protein</fullName>
    </recommendedName>
</protein>
<dbReference type="PANTHER" id="PTHR39606:SF1">
    <property type="entry name" value="CELL SURFACE PROTEIN"/>
    <property type="match status" value="1"/>
</dbReference>
<dbReference type="VEuPathDB" id="FungiDB:A1O9_11127"/>
<sequence length="346" mass="34009">MSNLINKAKDTLSSNKDHSASTTHGGTGSTGAYDNPRSTNAGPHGSNMANKVDPRIDSDRDNRNDPTSRVGGYGTQNTGAGGIGGTGTHTGTHAPGVGGTGAGFGTGTSTNAGYGTGSGMTSGTHGTHGASHGTTGAGYNDPHSANAGPHSSNLANKLDPRVDSDRDNRNDPSSRVGGYGTQDTYGSGTTGHGATGAYHATTGTTTGAGIGGTSGAQYDDPRSANAGPHSSNLMNKADPRIDSDRDNRNNPVSSTGGYGQTQTQGAGMTGGTGGAGYGTTGTTGTHGVGHGATGAAGGYGAGSGTANDGSTTVQGIPSDQKATHNSQLLNKLDPRVKNDKEGNPLH</sequence>
<feature type="compositionally biased region" description="Gly residues" evidence="1">
    <location>
        <begin position="71"/>
        <end position="88"/>
    </location>
</feature>
<organism evidence="2 3">
    <name type="scientific">Exophiala aquamarina CBS 119918</name>
    <dbReference type="NCBI Taxonomy" id="1182545"/>
    <lineage>
        <taxon>Eukaryota</taxon>
        <taxon>Fungi</taxon>
        <taxon>Dikarya</taxon>
        <taxon>Ascomycota</taxon>
        <taxon>Pezizomycotina</taxon>
        <taxon>Eurotiomycetes</taxon>
        <taxon>Chaetothyriomycetidae</taxon>
        <taxon>Chaetothyriales</taxon>
        <taxon>Herpotrichiellaceae</taxon>
        <taxon>Exophiala</taxon>
    </lineage>
</organism>
<feature type="compositionally biased region" description="Basic and acidic residues" evidence="1">
    <location>
        <begin position="237"/>
        <end position="248"/>
    </location>
</feature>
<proteinExistence type="predicted"/>
<dbReference type="OrthoDB" id="2590867at2759"/>
<dbReference type="GeneID" id="25286027"/>
<gene>
    <name evidence="2" type="ORF">A1O9_11127</name>
</gene>
<dbReference type="RefSeq" id="XP_013255300.1">
    <property type="nucleotide sequence ID" value="XM_013399846.1"/>
</dbReference>
<dbReference type="AlphaFoldDB" id="A0A072PAW3"/>
<keyword evidence="3" id="KW-1185">Reference proteome</keyword>
<feature type="region of interest" description="Disordered" evidence="1">
    <location>
        <begin position="1"/>
        <end position="346"/>
    </location>
</feature>
<comment type="caution">
    <text evidence="2">The sequence shown here is derived from an EMBL/GenBank/DDBJ whole genome shotgun (WGS) entry which is preliminary data.</text>
</comment>
<dbReference type="PANTHER" id="PTHR39606">
    <property type="entry name" value="SURFACE PROTEIN, PUTATIVE-RELATED"/>
    <property type="match status" value="1"/>
</dbReference>